<protein>
    <recommendedName>
        <fullName evidence="4">Tail specific protease domain-containing protein</fullName>
    </recommendedName>
</protein>
<feature type="signal peptide" evidence="1">
    <location>
        <begin position="1"/>
        <end position="25"/>
    </location>
</feature>
<evidence type="ECO:0008006" key="4">
    <source>
        <dbReference type="Google" id="ProtNLM"/>
    </source>
</evidence>
<keyword evidence="1" id="KW-0732">Signal</keyword>
<sequence>MFGFSGPVFARGLVLALILSSAVSAHKDHTGEKTSTDPCKKISGKLFVPPADALACQKSFPFNETLRTSVLQTVSRIFDFFTFEDYYLNSPAPFQDSTTNIRAELARIGTTKYATDYDFNRDLYNFANQLNDGHTAWYPNCYNTFQNFLPAPVVMLNMNGTDGVYVIPDLIEFIDQLGTDFTDYFDTIKFNWKRLAGAKVVSIEGMNPYDYIDLIAKNVSGNYLDRGVRANSVVSSYRIVNTDFSQRFGDLAGPTFVDQNSLTFSVIPINSTKVETVEVPYYAGYYGNKFTDGATFWLNNCIATSDTNGVDLRTQQSAMVSNMVPVRRSPLPRGVINDFTRAKAFGLPPNFQPNLPQVNESAGVIKSYILPDGKTGVMFIGSFDGDYVQFQTDTVSAIQGFKKAGVSHVLLDLTNNGGYICLGEFLHQYLAGSDFGYAGFQSTNRANSLAVKIVAANIKQNLTYTYYSPLNYLFVNGTPIPETYNYIKPSLPLVVNGVSNPTSQRYADYCTPFDVPIPRKAPFDLKNVAIVSNGNCASTCAMFSTVMNERHNTKIAVFGGKPGDVLQFKGMAGNQVLEWSDLDTEIRTAGLKNDPLAPPDLLVNANFRHNWRTAWSYLDETTPIAYKSELPKYRFAYTKDTYNNPQNLWTFVVSKLFG</sequence>
<name>A0A4Y7PTL8_9AGAM</name>
<evidence type="ECO:0000313" key="3">
    <source>
        <dbReference type="Proteomes" id="UP000294933"/>
    </source>
</evidence>
<accession>A0A4Y7PTL8</accession>
<dbReference type="EMBL" id="ML170208">
    <property type="protein sequence ID" value="TDL18401.1"/>
    <property type="molecule type" value="Genomic_DNA"/>
</dbReference>
<dbReference type="PANTHER" id="PTHR37049:SF4">
    <property type="entry name" value="RHODANESE DOMAIN-CONTAINING PROTEIN"/>
    <property type="match status" value="1"/>
</dbReference>
<reference evidence="2 3" key="1">
    <citation type="submission" date="2018-06" db="EMBL/GenBank/DDBJ databases">
        <title>A transcriptomic atlas of mushroom development highlights an independent origin of complex multicellularity.</title>
        <authorList>
            <consortium name="DOE Joint Genome Institute"/>
            <person name="Krizsan K."/>
            <person name="Almasi E."/>
            <person name="Merenyi Z."/>
            <person name="Sahu N."/>
            <person name="Viragh M."/>
            <person name="Koszo T."/>
            <person name="Mondo S."/>
            <person name="Kiss B."/>
            <person name="Balint B."/>
            <person name="Kues U."/>
            <person name="Barry K."/>
            <person name="Hegedus J.C."/>
            <person name="Henrissat B."/>
            <person name="Johnson J."/>
            <person name="Lipzen A."/>
            <person name="Ohm R."/>
            <person name="Nagy I."/>
            <person name="Pangilinan J."/>
            <person name="Yan J."/>
            <person name="Xiong Y."/>
            <person name="Grigoriev I.V."/>
            <person name="Hibbett D.S."/>
            <person name="Nagy L.G."/>
        </authorList>
    </citation>
    <scope>NUCLEOTIDE SEQUENCE [LARGE SCALE GENOMIC DNA]</scope>
    <source>
        <strain evidence="2 3">SZMC22713</strain>
    </source>
</reference>
<dbReference type="InterPro" id="IPR029045">
    <property type="entry name" value="ClpP/crotonase-like_dom_sf"/>
</dbReference>
<dbReference type="AlphaFoldDB" id="A0A4Y7PTL8"/>
<evidence type="ECO:0000256" key="1">
    <source>
        <dbReference type="SAM" id="SignalP"/>
    </source>
</evidence>
<feature type="chain" id="PRO_5021344829" description="Tail specific protease domain-containing protein" evidence="1">
    <location>
        <begin position="26"/>
        <end position="658"/>
    </location>
</feature>
<dbReference type="VEuPathDB" id="FungiDB:BD410DRAFT_500291"/>
<proteinExistence type="predicted"/>
<dbReference type="InterPro" id="IPR052766">
    <property type="entry name" value="S41A_metabolite_peptidase"/>
</dbReference>
<dbReference type="OrthoDB" id="27214at2759"/>
<keyword evidence="3" id="KW-1185">Reference proteome</keyword>
<evidence type="ECO:0000313" key="2">
    <source>
        <dbReference type="EMBL" id="TDL18401.1"/>
    </source>
</evidence>
<dbReference type="STRING" id="50990.A0A4Y7PTL8"/>
<dbReference type="PANTHER" id="PTHR37049">
    <property type="entry name" value="PEPTIDASE S41 FAMILY PROTEIN"/>
    <property type="match status" value="1"/>
</dbReference>
<dbReference type="Proteomes" id="UP000294933">
    <property type="component" value="Unassembled WGS sequence"/>
</dbReference>
<organism evidence="2 3">
    <name type="scientific">Rickenella mellea</name>
    <dbReference type="NCBI Taxonomy" id="50990"/>
    <lineage>
        <taxon>Eukaryota</taxon>
        <taxon>Fungi</taxon>
        <taxon>Dikarya</taxon>
        <taxon>Basidiomycota</taxon>
        <taxon>Agaricomycotina</taxon>
        <taxon>Agaricomycetes</taxon>
        <taxon>Hymenochaetales</taxon>
        <taxon>Rickenellaceae</taxon>
        <taxon>Rickenella</taxon>
    </lineage>
</organism>
<gene>
    <name evidence="2" type="ORF">BD410DRAFT_500291</name>
</gene>
<dbReference type="Gene3D" id="3.90.226.10">
    <property type="entry name" value="2-enoyl-CoA Hydratase, Chain A, domain 1"/>
    <property type="match status" value="1"/>
</dbReference>
<dbReference type="SUPFAM" id="SSF52096">
    <property type="entry name" value="ClpP/crotonase"/>
    <property type="match status" value="1"/>
</dbReference>